<gene>
    <name evidence="2" type="ORF">F5878DRAFT_525403</name>
</gene>
<name>A0AA38UMX3_9AGAR</name>
<organism evidence="2 3">
    <name type="scientific">Lentinula raphanica</name>
    <dbReference type="NCBI Taxonomy" id="153919"/>
    <lineage>
        <taxon>Eukaryota</taxon>
        <taxon>Fungi</taxon>
        <taxon>Dikarya</taxon>
        <taxon>Basidiomycota</taxon>
        <taxon>Agaricomycotina</taxon>
        <taxon>Agaricomycetes</taxon>
        <taxon>Agaricomycetidae</taxon>
        <taxon>Agaricales</taxon>
        <taxon>Marasmiineae</taxon>
        <taxon>Omphalotaceae</taxon>
        <taxon>Lentinula</taxon>
    </lineage>
</organism>
<accession>A0AA38UMX3</accession>
<evidence type="ECO:0000313" key="3">
    <source>
        <dbReference type="Proteomes" id="UP001163846"/>
    </source>
</evidence>
<feature type="non-terminal residue" evidence="2">
    <location>
        <position position="1"/>
    </location>
</feature>
<dbReference type="AlphaFoldDB" id="A0AA38UMX3"/>
<evidence type="ECO:0000313" key="2">
    <source>
        <dbReference type="EMBL" id="KAJ3844667.1"/>
    </source>
</evidence>
<dbReference type="Proteomes" id="UP001163846">
    <property type="component" value="Unassembled WGS sequence"/>
</dbReference>
<comment type="caution">
    <text evidence="2">The sequence shown here is derived from an EMBL/GenBank/DDBJ whole genome shotgun (WGS) entry which is preliminary data.</text>
</comment>
<dbReference type="Pfam" id="PF13391">
    <property type="entry name" value="HNH_2"/>
    <property type="match status" value="1"/>
</dbReference>
<protein>
    <recommendedName>
        <fullName evidence="1">HNH nuclease domain-containing protein</fullName>
    </recommendedName>
</protein>
<proteinExistence type="predicted"/>
<dbReference type="EMBL" id="MU805949">
    <property type="protein sequence ID" value="KAJ3844667.1"/>
    <property type="molecule type" value="Genomic_DNA"/>
</dbReference>
<keyword evidence="3" id="KW-1185">Reference proteome</keyword>
<dbReference type="InterPro" id="IPR003615">
    <property type="entry name" value="HNH_nuc"/>
</dbReference>
<reference evidence="2" key="1">
    <citation type="submission" date="2022-08" db="EMBL/GenBank/DDBJ databases">
        <authorList>
            <consortium name="DOE Joint Genome Institute"/>
            <person name="Min B."/>
            <person name="Riley R."/>
            <person name="Sierra-Patev S."/>
            <person name="Naranjo-Ortiz M."/>
            <person name="Looney B."/>
            <person name="Konkel Z."/>
            <person name="Slot J.C."/>
            <person name="Sakamoto Y."/>
            <person name="Steenwyk J.L."/>
            <person name="Rokas A."/>
            <person name="Carro J."/>
            <person name="Camarero S."/>
            <person name="Ferreira P."/>
            <person name="Molpeceres G."/>
            <person name="Ruiz-Duenas F.J."/>
            <person name="Serrano A."/>
            <person name="Henrissat B."/>
            <person name="Drula E."/>
            <person name="Hughes K.W."/>
            <person name="Mata J.L."/>
            <person name="Ishikawa N.K."/>
            <person name="Vargas-Isla R."/>
            <person name="Ushijima S."/>
            <person name="Smith C.A."/>
            <person name="Ahrendt S."/>
            <person name="Andreopoulos W."/>
            <person name="He G."/>
            <person name="Labutti K."/>
            <person name="Lipzen A."/>
            <person name="Ng V."/>
            <person name="Sandor L."/>
            <person name="Barry K."/>
            <person name="Martinez A.T."/>
            <person name="Xiao Y."/>
            <person name="Gibbons J.G."/>
            <person name="Terashima K."/>
            <person name="Hibbett D.S."/>
            <person name="Grigoriev I.V."/>
        </authorList>
    </citation>
    <scope>NUCLEOTIDE SEQUENCE</scope>
    <source>
        <strain evidence="2">TFB9207</strain>
    </source>
</reference>
<evidence type="ECO:0000259" key="1">
    <source>
        <dbReference type="Pfam" id="PF13391"/>
    </source>
</evidence>
<sequence length="215" mass="23845">ALHRDGYRCVVTGLYDSSASGRISDEDIFKTEGIVHTQLAHIVPICYQVDTPSHDLCEKEYAASFLAILKRFGYDVDKINGDKVHSLFNVMTLEMNTHDWFNRLGVYFEKTAAVNRYCLLAIDRRIKPPSTVIFSTPDPDTYPVPDPELLALHATCAKVAHFSGAGEYLDKLDNDEETIGVLASDGGSAEILNHALLRSVVRGANCQYSSHAEDH</sequence>
<feature type="domain" description="HNH nuclease" evidence="1">
    <location>
        <begin position="9"/>
        <end position="103"/>
    </location>
</feature>